<name>A0A382L5W6_9ZZZZ</name>
<dbReference type="AlphaFoldDB" id="A0A382L5W6"/>
<organism evidence="1">
    <name type="scientific">marine metagenome</name>
    <dbReference type="NCBI Taxonomy" id="408172"/>
    <lineage>
        <taxon>unclassified sequences</taxon>
        <taxon>metagenomes</taxon>
        <taxon>ecological metagenomes</taxon>
    </lineage>
</organism>
<gene>
    <name evidence="1" type="ORF">METZ01_LOCUS284893</name>
</gene>
<protein>
    <submittedName>
        <fullName evidence="1">Uncharacterized protein</fullName>
    </submittedName>
</protein>
<reference evidence="1" key="1">
    <citation type="submission" date="2018-05" db="EMBL/GenBank/DDBJ databases">
        <authorList>
            <person name="Lanie J.A."/>
            <person name="Ng W.-L."/>
            <person name="Kazmierczak K.M."/>
            <person name="Andrzejewski T.M."/>
            <person name="Davidsen T.M."/>
            <person name="Wayne K.J."/>
            <person name="Tettelin H."/>
            <person name="Glass J.I."/>
            <person name="Rusch D."/>
            <person name="Podicherti R."/>
            <person name="Tsui H.-C.T."/>
            <person name="Winkler M.E."/>
        </authorList>
    </citation>
    <scope>NUCLEOTIDE SEQUENCE</scope>
</reference>
<accession>A0A382L5W6</accession>
<feature type="non-terminal residue" evidence="1">
    <location>
        <position position="83"/>
    </location>
</feature>
<sequence length="83" mass="9564">MCPAWSLETPPLSLGLLSGALKSKGKEVKQFHINLTSAMHVDKDIQEELWSPTGHFFWTNDHSFEDRILPAYKDHWDDVINEL</sequence>
<evidence type="ECO:0000313" key="1">
    <source>
        <dbReference type="EMBL" id="SVC32039.1"/>
    </source>
</evidence>
<dbReference type="EMBL" id="UINC01084943">
    <property type="protein sequence ID" value="SVC32039.1"/>
    <property type="molecule type" value="Genomic_DNA"/>
</dbReference>
<proteinExistence type="predicted"/>